<name>A0A1H2B4Q5_MUCMA</name>
<gene>
    <name evidence="2" type="ORF">SAMN05216490_3908</name>
</gene>
<dbReference type="InterPro" id="IPR053188">
    <property type="entry name" value="FkbM_Methyltransferase"/>
</dbReference>
<dbReference type="PANTHER" id="PTHR36973">
    <property type="entry name" value="SLL1456 PROTEIN-RELATED"/>
    <property type="match status" value="1"/>
</dbReference>
<evidence type="ECO:0000313" key="3">
    <source>
        <dbReference type="Proteomes" id="UP000199679"/>
    </source>
</evidence>
<proteinExistence type="predicted"/>
<dbReference type="EMBL" id="LT629740">
    <property type="protein sequence ID" value="SDT53168.1"/>
    <property type="molecule type" value="Genomic_DNA"/>
</dbReference>
<dbReference type="NCBIfam" id="TIGR01444">
    <property type="entry name" value="fkbM_fam"/>
    <property type="match status" value="1"/>
</dbReference>
<dbReference type="GO" id="GO:0032259">
    <property type="term" value="P:methylation"/>
    <property type="evidence" value="ECO:0007669"/>
    <property type="project" value="UniProtKB-KW"/>
</dbReference>
<dbReference type="OrthoDB" id="9812600at2"/>
<keyword evidence="3" id="KW-1185">Reference proteome</keyword>
<dbReference type="Proteomes" id="UP000199679">
    <property type="component" value="Chromosome I"/>
</dbReference>
<dbReference type="Gene3D" id="3.40.50.150">
    <property type="entry name" value="Vaccinia Virus protein VP39"/>
    <property type="match status" value="1"/>
</dbReference>
<accession>A0A1H2B4Q5</accession>
<organism evidence="2 3">
    <name type="scientific">Mucilaginibacter mallensis</name>
    <dbReference type="NCBI Taxonomy" id="652787"/>
    <lineage>
        <taxon>Bacteria</taxon>
        <taxon>Pseudomonadati</taxon>
        <taxon>Bacteroidota</taxon>
        <taxon>Sphingobacteriia</taxon>
        <taxon>Sphingobacteriales</taxon>
        <taxon>Sphingobacteriaceae</taxon>
        <taxon>Mucilaginibacter</taxon>
    </lineage>
</organism>
<dbReference type="SUPFAM" id="SSF53335">
    <property type="entry name" value="S-adenosyl-L-methionine-dependent methyltransferases"/>
    <property type="match status" value="1"/>
</dbReference>
<dbReference type="InterPro" id="IPR029063">
    <property type="entry name" value="SAM-dependent_MTases_sf"/>
</dbReference>
<keyword evidence="2" id="KW-0808">Transferase</keyword>
<reference evidence="2 3" key="1">
    <citation type="submission" date="2016-10" db="EMBL/GenBank/DDBJ databases">
        <authorList>
            <person name="de Groot N.N."/>
        </authorList>
    </citation>
    <scope>NUCLEOTIDE SEQUENCE [LARGE SCALE GENOMIC DNA]</scope>
    <source>
        <strain evidence="2 3">MP1X4</strain>
    </source>
</reference>
<evidence type="ECO:0000313" key="2">
    <source>
        <dbReference type="EMBL" id="SDT53168.1"/>
    </source>
</evidence>
<dbReference type="STRING" id="652787.SAMN05216490_3908"/>
<dbReference type="AlphaFoldDB" id="A0A1H2B4Q5"/>
<sequence length="239" mass="26744">MGIKLQVGIAIEKSIDKLVQVNYKLLPFIPNGRILPLDLKRALIKPKTIFDIGANIGQTSNYFLKNFPDAEIYSFEPVAATYAQLAANVKSNKIHIYNEGLGAAVSNQTIYINDSSETSSLKDVDGKFSKTEVVKINTAQNFCTQNKIKEIDLLKIDVEGYELEVLDGLGPLLNNVKAIYSEVGFDKNDPNKTYFPDLLERCEKSGFITSGFYDPYRWGNGKLNVFYNVLLINTNLIDI</sequence>
<keyword evidence="2" id="KW-0489">Methyltransferase</keyword>
<evidence type="ECO:0000259" key="1">
    <source>
        <dbReference type="Pfam" id="PF05050"/>
    </source>
</evidence>
<dbReference type="Pfam" id="PF05050">
    <property type="entry name" value="Methyltransf_21"/>
    <property type="match status" value="1"/>
</dbReference>
<dbReference type="GO" id="GO:0008171">
    <property type="term" value="F:O-methyltransferase activity"/>
    <property type="evidence" value="ECO:0007669"/>
    <property type="project" value="TreeGrafter"/>
</dbReference>
<dbReference type="PANTHER" id="PTHR36973:SF4">
    <property type="entry name" value="NODULATION PROTEIN"/>
    <property type="match status" value="1"/>
</dbReference>
<dbReference type="InterPro" id="IPR006342">
    <property type="entry name" value="FkbM_mtfrase"/>
</dbReference>
<feature type="domain" description="Methyltransferase FkbM" evidence="1">
    <location>
        <begin position="51"/>
        <end position="207"/>
    </location>
</feature>
<protein>
    <submittedName>
        <fullName evidence="2">Methyltransferase, FkbM family</fullName>
    </submittedName>
</protein>
<dbReference type="RefSeq" id="WP_091376861.1">
    <property type="nucleotide sequence ID" value="NZ_LT629740.1"/>
</dbReference>